<feature type="compositionally biased region" description="Polar residues" evidence="5">
    <location>
        <begin position="413"/>
        <end position="422"/>
    </location>
</feature>
<dbReference type="PROSITE" id="PS50102">
    <property type="entry name" value="RRM"/>
    <property type="match status" value="1"/>
</dbReference>
<evidence type="ECO:0000256" key="1">
    <source>
        <dbReference type="ARBA" id="ARBA00004604"/>
    </source>
</evidence>
<feature type="compositionally biased region" description="Basic and acidic residues" evidence="5">
    <location>
        <begin position="612"/>
        <end position="622"/>
    </location>
</feature>
<evidence type="ECO:0000256" key="5">
    <source>
        <dbReference type="SAM" id="MobiDB-lite"/>
    </source>
</evidence>
<comment type="subcellular location">
    <subcellularLocation>
        <location evidence="1">Nucleus</location>
        <location evidence="1">Nucleolus</location>
    </subcellularLocation>
</comment>
<dbReference type="InterPro" id="IPR035979">
    <property type="entry name" value="RBD_domain_sf"/>
</dbReference>
<evidence type="ECO:0000256" key="3">
    <source>
        <dbReference type="ARBA" id="ARBA00023242"/>
    </source>
</evidence>
<dbReference type="Gene3D" id="3.30.70.330">
    <property type="match status" value="1"/>
</dbReference>
<organism evidence="7">
    <name type="scientific">Ananas comosus var. bracteatus</name>
    <name type="common">red pineapple</name>
    <dbReference type="NCBI Taxonomy" id="296719"/>
    <lineage>
        <taxon>Eukaryota</taxon>
        <taxon>Viridiplantae</taxon>
        <taxon>Streptophyta</taxon>
        <taxon>Embryophyta</taxon>
        <taxon>Tracheophyta</taxon>
        <taxon>Spermatophyta</taxon>
        <taxon>Magnoliopsida</taxon>
        <taxon>Liliopsida</taxon>
        <taxon>Poales</taxon>
        <taxon>Bromeliaceae</taxon>
        <taxon>Bromelioideae</taxon>
        <taxon>Ananas</taxon>
    </lineage>
</organism>
<dbReference type="AlphaFoldDB" id="A0A6V7NIM8"/>
<dbReference type="CDD" id="cd12226">
    <property type="entry name" value="RRM_NOL8"/>
    <property type="match status" value="1"/>
</dbReference>
<feature type="region of interest" description="Disordered" evidence="5">
    <location>
        <begin position="512"/>
        <end position="579"/>
    </location>
</feature>
<dbReference type="InterPro" id="IPR000504">
    <property type="entry name" value="RRM_dom"/>
</dbReference>
<keyword evidence="3" id="KW-0539">Nucleus</keyword>
<dbReference type="InterPro" id="IPR012677">
    <property type="entry name" value="Nucleotide-bd_a/b_plait_sf"/>
</dbReference>
<feature type="compositionally biased region" description="Basic and acidic residues" evidence="5">
    <location>
        <begin position="236"/>
        <end position="248"/>
    </location>
</feature>
<gene>
    <name evidence="7" type="ORF">CB5_LOCUS1631</name>
</gene>
<feature type="region of interest" description="Disordered" evidence="5">
    <location>
        <begin position="38"/>
        <end position="57"/>
    </location>
</feature>
<dbReference type="PANTHER" id="PTHR23099:SF0">
    <property type="entry name" value="GERM CELL NUCLEAR ACIDIC PROTEIN"/>
    <property type="match status" value="1"/>
</dbReference>
<feature type="domain" description="RRM" evidence="6">
    <location>
        <begin position="137"/>
        <end position="213"/>
    </location>
</feature>
<feature type="region of interest" description="Disordered" evidence="5">
    <location>
        <begin position="369"/>
        <end position="473"/>
    </location>
</feature>
<accession>A0A6V7NIM8</accession>
<protein>
    <recommendedName>
        <fullName evidence="6">RRM domain-containing protein</fullName>
    </recommendedName>
</protein>
<dbReference type="GO" id="GO:0005730">
    <property type="term" value="C:nucleolus"/>
    <property type="evidence" value="ECO:0007669"/>
    <property type="project" value="UniProtKB-SubCell"/>
</dbReference>
<sequence>MVHCLHKTVNHSPLSQEICKGGERFTVFTRNVRTGANVAKGRTTTPTPPSPPTRPAAALSLASAGRRPFPCLASISESSFSSPPPRFPRLHLLLCLRLRRFNTQKREVSKVVLDQDVFEMEEAEAAAAVDVPSVHVSRIFVGGLSVSVTAADLEKTFSSLGMVCNVEFIRNNGRSFAYMDFKPNSDRDLAKLFAAYNGCTWKGGKLRLEKAKEHYLAQLKREWAEDAMLSNPANQNEEKSSDGPRKSESFNMDSLKLNIFFPKLKKVKSLPFKGTGKHKYSFQRVEVPSLPIHFCDCEEHCEPPEAANDKYQSALNSAAYEKELSIMNSVMSKLFAKENSEMDLSRKPEVDTEVNNIDNYENDVQVGGTEAANEEDEDNLLIGRETPAVNQESRFCKSKTSKEAVPPKKKQKSAPTSTSEVVKNQGAAPLKRGKNTENEFSSLPRNNSQAGSQDLDNYPEKPASKSESGLVNTADLPKSQSWIQKSSWRDLVGESVTSSFSISNLLPTVNLVQPKTPNASDLTSTKSTLSKKRKAMSSGEGSKSSEQRTKSLVASRNAPKEEGGEAKKNGHQEKRTIPKVDIGEVCPFMRSAESEKEWTKAKKALSGYIKKKSNENNGDRKNLKGVLPRR</sequence>
<dbReference type="SUPFAM" id="SSF54928">
    <property type="entry name" value="RNA-binding domain, RBD"/>
    <property type="match status" value="1"/>
</dbReference>
<evidence type="ECO:0000256" key="2">
    <source>
        <dbReference type="ARBA" id="ARBA00022884"/>
    </source>
</evidence>
<evidence type="ECO:0000313" key="7">
    <source>
        <dbReference type="EMBL" id="CAD1818420.1"/>
    </source>
</evidence>
<evidence type="ECO:0000256" key="4">
    <source>
        <dbReference type="PROSITE-ProRule" id="PRU00176"/>
    </source>
</evidence>
<dbReference type="InterPro" id="IPR034138">
    <property type="entry name" value="NOP8_RRM"/>
</dbReference>
<evidence type="ECO:0000259" key="6">
    <source>
        <dbReference type="PROSITE" id="PS50102"/>
    </source>
</evidence>
<dbReference type="GO" id="GO:0003723">
    <property type="term" value="F:RNA binding"/>
    <property type="evidence" value="ECO:0007669"/>
    <property type="project" value="UniProtKB-UniRule"/>
</dbReference>
<feature type="region of interest" description="Disordered" evidence="5">
    <location>
        <begin position="227"/>
        <end position="250"/>
    </location>
</feature>
<feature type="region of interest" description="Disordered" evidence="5">
    <location>
        <begin position="607"/>
        <end position="630"/>
    </location>
</feature>
<dbReference type="PANTHER" id="PTHR23099">
    <property type="entry name" value="TRANSCRIPTIONAL REGULATOR"/>
    <property type="match status" value="1"/>
</dbReference>
<feature type="compositionally biased region" description="Polar residues" evidence="5">
    <location>
        <begin position="512"/>
        <end position="521"/>
    </location>
</feature>
<reference evidence="7" key="1">
    <citation type="submission" date="2020-07" db="EMBL/GenBank/DDBJ databases">
        <authorList>
            <person name="Lin J."/>
        </authorList>
    </citation>
    <scope>NUCLEOTIDE SEQUENCE</scope>
</reference>
<name>A0A6V7NIM8_ANACO</name>
<proteinExistence type="predicted"/>
<feature type="compositionally biased region" description="Polar residues" evidence="5">
    <location>
        <begin position="438"/>
        <end position="455"/>
    </location>
</feature>
<dbReference type="Pfam" id="PF00076">
    <property type="entry name" value="RRM_1"/>
    <property type="match status" value="1"/>
</dbReference>
<keyword evidence="2 4" id="KW-0694">RNA-binding</keyword>
<feature type="compositionally biased region" description="Basic and acidic residues" evidence="5">
    <location>
        <begin position="558"/>
        <end position="579"/>
    </location>
</feature>
<dbReference type="EMBL" id="LR862139">
    <property type="protein sequence ID" value="CAD1818420.1"/>
    <property type="molecule type" value="Genomic_DNA"/>
</dbReference>
<dbReference type="SMART" id="SM00360">
    <property type="entry name" value="RRM"/>
    <property type="match status" value="1"/>
</dbReference>